<dbReference type="EMBL" id="CP061800">
    <property type="protein sequence ID" value="QTA91129.1"/>
    <property type="molecule type" value="Genomic_DNA"/>
</dbReference>
<sequence length="76" mass="8000">MLRGAPCGASWGAAKRITGISVEAAAVRMGLEVQFFCTADPSGWDPIYGKSPVHFAGEVHKKAIIRALKNVCPSDG</sequence>
<dbReference type="Pfam" id="PF02593">
    <property type="entry name" value="DUF166"/>
    <property type="match status" value="1"/>
</dbReference>
<dbReference type="AlphaFoldDB" id="A0A975BSQ7"/>
<accession>A0A975BSQ7</accession>
<reference evidence="1" key="1">
    <citation type="journal article" date="2021" name="Microb. Physiol.">
        <title>Proteogenomic Insights into the Physiology of Marine, Sulfate-Reducing, Filamentous Desulfonema limicola and Desulfonema magnum.</title>
        <authorList>
            <person name="Schnaars V."/>
            <person name="Wohlbrand L."/>
            <person name="Scheve S."/>
            <person name="Hinrichs C."/>
            <person name="Reinhardt R."/>
            <person name="Rabus R."/>
        </authorList>
    </citation>
    <scope>NUCLEOTIDE SEQUENCE</scope>
    <source>
        <strain evidence="1">4be13</strain>
    </source>
</reference>
<proteinExistence type="predicted"/>
<evidence type="ECO:0000313" key="1">
    <source>
        <dbReference type="EMBL" id="QTA91129.1"/>
    </source>
</evidence>
<protein>
    <submittedName>
        <fullName evidence="1">DUF166</fullName>
    </submittedName>
</protein>
<dbReference type="InterPro" id="IPR003745">
    <property type="entry name" value="DUF166"/>
</dbReference>
<evidence type="ECO:0000313" key="2">
    <source>
        <dbReference type="Proteomes" id="UP000663722"/>
    </source>
</evidence>
<dbReference type="Proteomes" id="UP000663722">
    <property type="component" value="Chromosome"/>
</dbReference>
<name>A0A975BSQ7_9BACT</name>
<dbReference type="KEGG" id="dmm:dnm_071940"/>
<keyword evidence="2" id="KW-1185">Reference proteome</keyword>
<organism evidence="1 2">
    <name type="scientific">Desulfonema magnum</name>
    <dbReference type="NCBI Taxonomy" id="45655"/>
    <lineage>
        <taxon>Bacteria</taxon>
        <taxon>Pseudomonadati</taxon>
        <taxon>Thermodesulfobacteriota</taxon>
        <taxon>Desulfobacteria</taxon>
        <taxon>Desulfobacterales</taxon>
        <taxon>Desulfococcaceae</taxon>
        <taxon>Desulfonema</taxon>
    </lineage>
</organism>
<gene>
    <name evidence="1" type="ORF">dnm_071940</name>
</gene>